<evidence type="ECO:0000313" key="1">
    <source>
        <dbReference type="EMBL" id="KAK7406259.1"/>
    </source>
</evidence>
<evidence type="ECO:0000313" key="2">
    <source>
        <dbReference type="Proteomes" id="UP001386955"/>
    </source>
</evidence>
<sequence>MSETKDNVVVCIDHGALAEMGQHGIISPEKPLASEESLVNANYAKLLNTVGKDVVVHNSKQVSAQEAECMVHDTHALVSQLESITHGKDHVLDMTIIDADFLVFLHTSGVDGLISRDHLASHENKKKNHVANRMPHGIQVEEARPTGVVKGVNHVVDEGCEAARNGVHKRVGQFDEVIAVALVEHELTAVKTEGLFEVVVGDAEVRPRPAKRWHKLGKSTVKFVNSERKWVHVQRGRKKKVIGGSDEVGPRRARCMP</sequence>
<dbReference type="Proteomes" id="UP001386955">
    <property type="component" value="Unassembled WGS sequence"/>
</dbReference>
<protein>
    <submittedName>
        <fullName evidence="1">Uncharacterized protein</fullName>
    </submittedName>
</protein>
<dbReference type="AlphaFoldDB" id="A0AAN9SWY7"/>
<dbReference type="EMBL" id="JAYMYS010000002">
    <property type="protein sequence ID" value="KAK7406259.1"/>
    <property type="molecule type" value="Genomic_DNA"/>
</dbReference>
<accession>A0AAN9SWY7</accession>
<comment type="caution">
    <text evidence="1">The sequence shown here is derived from an EMBL/GenBank/DDBJ whole genome shotgun (WGS) entry which is preliminary data.</text>
</comment>
<keyword evidence="2" id="KW-1185">Reference proteome</keyword>
<gene>
    <name evidence="1" type="ORF">VNO78_07882</name>
</gene>
<proteinExistence type="predicted"/>
<name>A0AAN9SWY7_PSOTE</name>
<organism evidence="1 2">
    <name type="scientific">Psophocarpus tetragonolobus</name>
    <name type="common">Winged bean</name>
    <name type="synonym">Dolichos tetragonolobus</name>
    <dbReference type="NCBI Taxonomy" id="3891"/>
    <lineage>
        <taxon>Eukaryota</taxon>
        <taxon>Viridiplantae</taxon>
        <taxon>Streptophyta</taxon>
        <taxon>Embryophyta</taxon>
        <taxon>Tracheophyta</taxon>
        <taxon>Spermatophyta</taxon>
        <taxon>Magnoliopsida</taxon>
        <taxon>eudicotyledons</taxon>
        <taxon>Gunneridae</taxon>
        <taxon>Pentapetalae</taxon>
        <taxon>rosids</taxon>
        <taxon>fabids</taxon>
        <taxon>Fabales</taxon>
        <taxon>Fabaceae</taxon>
        <taxon>Papilionoideae</taxon>
        <taxon>50 kb inversion clade</taxon>
        <taxon>NPAAA clade</taxon>
        <taxon>indigoferoid/millettioid clade</taxon>
        <taxon>Phaseoleae</taxon>
        <taxon>Psophocarpus</taxon>
    </lineage>
</organism>
<reference evidence="1 2" key="1">
    <citation type="submission" date="2024-01" db="EMBL/GenBank/DDBJ databases">
        <title>The genomes of 5 underutilized Papilionoideae crops provide insights into root nodulation and disease resistanc.</title>
        <authorList>
            <person name="Jiang F."/>
        </authorList>
    </citation>
    <scope>NUCLEOTIDE SEQUENCE [LARGE SCALE GENOMIC DNA]</scope>
    <source>
        <strain evidence="1">DUOXIRENSHENG_FW03</strain>
        <tissue evidence="1">Leaves</tissue>
    </source>
</reference>